<dbReference type="Proteomes" id="UP000434639">
    <property type="component" value="Unassembled WGS sequence"/>
</dbReference>
<sequence length="50" mass="5346">MNSEKNKKKKNQSQIESGDALGRILSGTPTIGGAIVMGIILIIVLYNIFA</sequence>
<proteinExistence type="predicted"/>
<feature type="transmembrane region" description="Helical" evidence="1">
    <location>
        <begin position="21"/>
        <end position="49"/>
    </location>
</feature>
<keyword evidence="1" id="KW-1133">Transmembrane helix</keyword>
<keyword evidence="1" id="KW-0472">Membrane</keyword>
<evidence type="ECO:0000256" key="1">
    <source>
        <dbReference type="SAM" id="Phobius"/>
    </source>
</evidence>
<protein>
    <submittedName>
        <fullName evidence="2">Uncharacterized protein</fullName>
    </submittedName>
</protein>
<evidence type="ECO:0000313" key="2">
    <source>
        <dbReference type="EMBL" id="MTH54159.1"/>
    </source>
</evidence>
<keyword evidence="1" id="KW-0812">Transmembrane</keyword>
<accession>A0A7X2S5Q5</accession>
<dbReference type="RefSeq" id="WP_155112679.1">
    <property type="nucleotide sequence ID" value="NZ_WMIB01000011.1"/>
</dbReference>
<keyword evidence="3" id="KW-1185">Reference proteome</keyword>
<dbReference type="AlphaFoldDB" id="A0A7X2S5Q5"/>
<reference evidence="2 3" key="1">
    <citation type="journal article" date="2017" name="Int. J. Syst. Evol. Microbiol.">
        <title>Bacillus mangrovi sp. nov., isolated from a sediment sample from a mangrove forest.</title>
        <authorList>
            <person name="Gupta V."/>
            <person name="Singh P.K."/>
            <person name="Korpole S."/>
            <person name="Tanuku N.R.S."/>
            <person name="Pinnaka A.K."/>
        </authorList>
    </citation>
    <scope>NUCLEOTIDE SEQUENCE [LARGE SCALE GENOMIC DNA]</scope>
    <source>
        <strain evidence="2 3">KCTC 33872</strain>
    </source>
</reference>
<comment type="caution">
    <text evidence="2">The sequence shown here is derived from an EMBL/GenBank/DDBJ whole genome shotgun (WGS) entry which is preliminary data.</text>
</comment>
<organism evidence="2 3">
    <name type="scientific">Metabacillus mangrovi</name>
    <dbReference type="NCBI Taxonomy" id="1491830"/>
    <lineage>
        <taxon>Bacteria</taxon>
        <taxon>Bacillati</taxon>
        <taxon>Bacillota</taxon>
        <taxon>Bacilli</taxon>
        <taxon>Bacillales</taxon>
        <taxon>Bacillaceae</taxon>
        <taxon>Metabacillus</taxon>
    </lineage>
</organism>
<evidence type="ECO:0000313" key="3">
    <source>
        <dbReference type="Proteomes" id="UP000434639"/>
    </source>
</evidence>
<gene>
    <name evidence="2" type="ORF">GKZ89_12165</name>
</gene>
<name>A0A7X2S5Q5_9BACI</name>
<dbReference type="EMBL" id="WMIB01000011">
    <property type="protein sequence ID" value="MTH54159.1"/>
    <property type="molecule type" value="Genomic_DNA"/>
</dbReference>